<name>A0ABR8BM53_9NOSO</name>
<dbReference type="Pfam" id="PF01656">
    <property type="entry name" value="CbiA"/>
    <property type="match status" value="1"/>
</dbReference>
<dbReference type="PANTHER" id="PTHR13696">
    <property type="entry name" value="P-LOOP CONTAINING NUCLEOSIDE TRIPHOSPHATE HYDROLASE"/>
    <property type="match status" value="1"/>
</dbReference>
<accession>A0ABR8BM53</accession>
<evidence type="ECO:0000313" key="2">
    <source>
        <dbReference type="EMBL" id="MBD2254956.1"/>
    </source>
</evidence>
<dbReference type="PANTHER" id="PTHR13696:SF96">
    <property type="entry name" value="COBQ_COBB_MIND_PARA NUCLEOTIDE BINDING DOMAIN-CONTAINING PROTEIN"/>
    <property type="match status" value="1"/>
</dbReference>
<feature type="domain" description="CobQ/CobB/MinD/ParA nucleotide binding" evidence="1">
    <location>
        <begin position="5"/>
        <end position="167"/>
    </location>
</feature>
<protein>
    <submittedName>
        <fullName evidence="2">AAA family ATPase</fullName>
    </submittedName>
</protein>
<organism evidence="2 3">
    <name type="scientific">Nostoc parmelioides FACHB-3921</name>
    <dbReference type="NCBI Taxonomy" id="2692909"/>
    <lineage>
        <taxon>Bacteria</taxon>
        <taxon>Bacillati</taxon>
        <taxon>Cyanobacteriota</taxon>
        <taxon>Cyanophyceae</taxon>
        <taxon>Nostocales</taxon>
        <taxon>Nostocaceae</taxon>
        <taxon>Nostoc</taxon>
    </lineage>
</organism>
<dbReference type="EMBL" id="JACJQL010000072">
    <property type="protein sequence ID" value="MBD2254956.1"/>
    <property type="molecule type" value="Genomic_DNA"/>
</dbReference>
<evidence type="ECO:0000313" key="3">
    <source>
        <dbReference type="Proteomes" id="UP000621307"/>
    </source>
</evidence>
<dbReference type="RefSeq" id="WP_190571506.1">
    <property type="nucleotide sequence ID" value="NZ_JACJQL010000072.1"/>
</dbReference>
<comment type="caution">
    <text evidence="2">The sequence shown here is derived from an EMBL/GenBank/DDBJ whole genome shotgun (WGS) entry which is preliminary data.</text>
</comment>
<dbReference type="InterPro" id="IPR048089">
    <property type="entry name" value="McdA"/>
</dbReference>
<evidence type="ECO:0000259" key="1">
    <source>
        <dbReference type="Pfam" id="PF01656"/>
    </source>
</evidence>
<dbReference type="NCBIfam" id="NF041546">
    <property type="entry name" value="ParA_partition"/>
    <property type="match status" value="1"/>
</dbReference>
<dbReference type="InterPro" id="IPR027417">
    <property type="entry name" value="P-loop_NTPase"/>
</dbReference>
<sequence length="213" mass="22444">MPTVIAILNQKGGSGKTTIATNLAHALKRDSYTVLLVDSDPQGSARDWNEASGGNIIPVVGLDRETLAKDLQAISQGYDWIIIDGAPQIAKLSAAAVKAADLVLIPVQPSPYDIWACADLVDIIAARREVTNGKPQAAFVISRAIKNTKLSGEISSALSDYGLPVLKAGTTQRVVYPTTAAEGLTVFSDPGSDAAREINTLKKEVLEVLKHGA</sequence>
<dbReference type="PIRSF" id="PIRSF009320">
    <property type="entry name" value="Nuc_binding_HP_1000"/>
    <property type="match status" value="1"/>
</dbReference>
<dbReference type="CDD" id="cd02042">
    <property type="entry name" value="ParAB_family"/>
    <property type="match status" value="1"/>
</dbReference>
<dbReference type="Proteomes" id="UP000621307">
    <property type="component" value="Unassembled WGS sequence"/>
</dbReference>
<keyword evidence="3" id="KW-1185">Reference proteome</keyword>
<dbReference type="SUPFAM" id="SSF52540">
    <property type="entry name" value="P-loop containing nucleoside triphosphate hydrolases"/>
    <property type="match status" value="1"/>
</dbReference>
<dbReference type="InterPro" id="IPR050678">
    <property type="entry name" value="DNA_Partitioning_ATPase"/>
</dbReference>
<dbReference type="Gene3D" id="3.40.50.300">
    <property type="entry name" value="P-loop containing nucleotide triphosphate hydrolases"/>
    <property type="match status" value="1"/>
</dbReference>
<dbReference type="InterPro" id="IPR002586">
    <property type="entry name" value="CobQ/CobB/MinD/ParA_Nub-bd_dom"/>
</dbReference>
<gene>
    <name evidence="2" type="ORF">H6G14_27410</name>
</gene>
<proteinExistence type="predicted"/>
<reference evidence="2 3" key="1">
    <citation type="journal article" date="2020" name="ISME J.">
        <title>Comparative genomics reveals insights into cyanobacterial evolution and habitat adaptation.</title>
        <authorList>
            <person name="Chen M.Y."/>
            <person name="Teng W.K."/>
            <person name="Zhao L."/>
            <person name="Hu C.X."/>
            <person name="Zhou Y.K."/>
            <person name="Han B.P."/>
            <person name="Song L.R."/>
            <person name="Shu W.S."/>
        </authorList>
    </citation>
    <scope>NUCLEOTIDE SEQUENCE [LARGE SCALE GENOMIC DNA]</scope>
    <source>
        <strain evidence="2 3">FACHB-3921</strain>
    </source>
</reference>